<dbReference type="EMBL" id="CM035424">
    <property type="protein sequence ID" value="KAH7352267.1"/>
    <property type="molecule type" value="Genomic_DNA"/>
</dbReference>
<dbReference type="Proteomes" id="UP000825935">
    <property type="component" value="Chromosome 19"/>
</dbReference>
<dbReference type="PANTHER" id="PTHR36897">
    <property type="entry name" value="OS10G0351100-LIKE PROTEIN"/>
    <property type="match status" value="1"/>
</dbReference>
<dbReference type="EMBL" id="CM035424">
    <property type="protein sequence ID" value="KAH7352266.1"/>
    <property type="molecule type" value="Genomic_DNA"/>
</dbReference>
<reference evidence="1" key="1">
    <citation type="submission" date="2021-08" db="EMBL/GenBank/DDBJ databases">
        <title>WGS assembly of Ceratopteris richardii.</title>
        <authorList>
            <person name="Marchant D.B."/>
            <person name="Chen G."/>
            <person name="Jenkins J."/>
            <person name="Shu S."/>
            <person name="Leebens-Mack J."/>
            <person name="Grimwood J."/>
            <person name="Schmutz J."/>
            <person name="Soltis P."/>
            <person name="Soltis D."/>
            <person name="Chen Z.-H."/>
        </authorList>
    </citation>
    <scope>NUCLEOTIDE SEQUENCE</scope>
    <source>
        <strain evidence="1">Whitten #5841</strain>
        <tissue evidence="1">Leaf</tissue>
    </source>
</reference>
<dbReference type="PANTHER" id="PTHR36897:SF2">
    <property type="entry name" value="OS10G0350800 PROTEIN"/>
    <property type="match status" value="1"/>
</dbReference>
<sequence>MFTCPASISWQMCSSNACRQFPGRLNEGREFSLLTRTGRPLQLSPCQGLSAGKRESQAELESSEKFTKELISQTEVKSAALTFNISLNLETLGPFFRARAFDLHSKEVIGVAQGCVKIWTCGRILHLDSIRLSSLSIKVKRPLFGIAFLLGALVVCHGYDMGCVKAELLAIKDTDTYHSKLVRYYLRMGFRSVYEVTGETLEDIPHMLVWGGVGTRMDANIEELLLKWSSALKKVLQSQKASM</sequence>
<accession>A0A8T2SJB3</accession>
<proteinExistence type="predicted"/>
<organism evidence="1 2">
    <name type="scientific">Ceratopteris richardii</name>
    <name type="common">Triangle waterfern</name>
    <dbReference type="NCBI Taxonomy" id="49495"/>
    <lineage>
        <taxon>Eukaryota</taxon>
        <taxon>Viridiplantae</taxon>
        <taxon>Streptophyta</taxon>
        <taxon>Embryophyta</taxon>
        <taxon>Tracheophyta</taxon>
        <taxon>Polypodiopsida</taxon>
        <taxon>Polypodiidae</taxon>
        <taxon>Polypodiales</taxon>
        <taxon>Pteridineae</taxon>
        <taxon>Pteridaceae</taxon>
        <taxon>Parkerioideae</taxon>
        <taxon>Ceratopteris</taxon>
    </lineage>
</organism>
<gene>
    <name evidence="1" type="ORF">KP509_19G037500</name>
</gene>
<dbReference type="AlphaFoldDB" id="A0A8T2SJB3"/>
<name>A0A8T2SJB3_CERRI</name>
<dbReference type="OMA" id="EELMIKW"/>
<comment type="caution">
    <text evidence="1">The sequence shown here is derived from an EMBL/GenBank/DDBJ whole genome shotgun (WGS) entry which is preliminary data.</text>
</comment>
<keyword evidence="2" id="KW-1185">Reference proteome</keyword>
<evidence type="ECO:0000313" key="1">
    <source>
        <dbReference type="EMBL" id="KAH7352266.1"/>
    </source>
</evidence>
<evidence type="ECO:0000313" key="2">
    <source>
        <dbReference type="Proteomes" id="UP000825935"/>
    </source>
</evidence>
<dbReference type="OrthoDB" id="445361at2759"/>
<protein>
    <submittedName>
        <fullName evidence="1">Uncharacterized protein</fullName>
    </submittedName>
</protein>